<dbReference type="PANTHER" id="PTHR32552">
    <property type="entry name" value="FERRICHROME IRON RECEPTOR-RELATED"/>
    <property type="match status" value="1"/>
</dbReference>
<dbReference type="InterPro" id="IPR036942">
    <property type="entry name" value="Beta-barrel_TonB_sf"/>
</dbReference>
<keyword evidence="16" id="KW-0675">Receptor</keyword>
<evidence type="ECO:0000256" key="6">
    <source>
        <dbReference type="ARBA" id="ARBA00023004"/>
    </source>
</evidence>
<evidence type="ECO:0000256" key="7">
    <source>
        <dbReference type="ARBA" id="ARBA00023065"/>
    </source>
</evidence>
<feature type="domain" description="TonB-dependent receptor-like beta-barrel" evidence="14">
    <location>
        <begin position="283"/>
        <end position="757"/>
    </location>
</feature>
<keyword evidence="10 11" id="KW-0998">Cell outer membrane</keyword>
<evidence type="ECO:0000256" key="12">
    <source>
        <dbReference type="RuleBase" id="RU003357"/>
    </source>
</evidence>
<keyword evidence="2 11" id="KW-0813">Transport</keyword>
<dbReference type="AlphaFoldDB" id="A0A494W9F9"/>
<proteinExistence type="inferred from homology"/>
<name>A0A494W9F9_9SPHN</name>
<dbReference type="InterPro" id="IPR000531">
    <property type="entry name" value="Beta-barrel_TonB"/>
</dbReference>
<evidence type="ECO:0000313" key="16">
    <source>
        <dbReference type="EMBL" id="BBD99966.1"/>
    </source>
</evidence>
<dbReference type="Pfam" id="PF00593">
    <property type="entry name" value="TonB_dep_Rec_b-barrel"/>
    <property type="match status" value="1"/>
</dbReference>
<dbReference type="InterPro" id="IPR039426">
    <property type="entry name" value="TonB-dep_rcpt-like"/>
</dbReference>
<dbReference type="InterPro" id="IPR012910">
    <property type="entry name" value="Plug_dom"/>
</dbReference>
<keyword evidence="8 12" id="KW-0798">TonB box</keyword>
<dbReference type="PROSITE" id="PS52016">
    <property type="entry name" value="TONB_DEPENDENT_REC_3"/>
    <property type="match status" value="1"/>
</dbReference>
<gene>
    <name evidence="16" type="ORF">SAMIE_1034670</name>
</gene>
<feature type="signal peptide" evidence="13">
    <location>
        <begin position="1"/>
        <end position="30"/>
    </location>
</feature>
<evidence type="ECO:0000256" key="8">
    <source>
        <dbReference type="ARBA" id="ARBA00023077"/>
    </source>
</evidence>
<dbReference type="KEGG" id="sami:SAMIE_1034670"/>
<evidence type="ECO:0000259" key="15">
    <source>
        <dbReference type="Pfam" id="PF07715"/>
    </source>
</evidence>
<feature type="chain" id="PRO_5019738457" evidence="13">
    <location>
        <begin position="31"/>
        <end position="802"/>
    </location>
</feature>
<keyword evidence="17" id="KW-1185">Reference proteome</keyword>
<dbReference type="Gene3D" id="2.40.170.20">
    <property type="entry name" value="TonB-dependent receptor, beta-barrel domain"/>
    <property type="match status" value="1"/>
</dbReference>
<dbReference type="CDD" id="cd01347">
    <property type="entry name" value="ligand_gated_channel"/>
    <property type="match status" value="1"/>
</dbReference>
<evidence type="ECO:0000256" key="5">
    <source>
        <dbReference type="ARBA" id="ARBA00022692"/>
    </source>
</evidence>
<dbReference type="Proteomes" id="UP000279959">
    <property type="component" value="Chromosome"/>
</dbReference>
<keyword evidence="13" id="KW-0732">Signal</keyword>
<organism evidence="16 17">
    <name type="scientific">Sphingobium amiense</name>
    <dbReference type="NCBI Taxonomy" id="135719"/>
    <lineage>
        <taxon>Bacteria</taxon>
        <taxon>Pseudomonadati</taxon>
        <taxon>Pseudomonadota</taxon>
        <taxon>Alphaproteobacteria</taxon>
        <taxon>Sphingomonadales</taxon>
        <taxon>Sphingomonadaceae</taxon>
        <taxon>Sphingobium</taxon>
    </lineage>
</organism>
<evidence type="ECO:0000256" key="1">
    <source>
        <dbReference type="ARBA" id="ARBA00004571"/>
    </source>
</evidence>
<keyword evidence="6" id="KW-0408">Iron</keyword>
<evidence type="ECO:0000256" key="10">
    <source>
        <dbReference type="ARBA" id="ARBA00023237"/>
    </source>
</evidence>
<comment type="similarity">
    <text evidence="11 12">Belongs to the TonB-dependent receptor family.</text>
</comment>
<sequence length="802" mass="87189">MPVINRAWLRAATALPVVSLALLSTHPVSAAEPAAPVDAPDAGSGLGDIVVTATRKETRLQSTPVAVSVIDETFRSNQNVLTARDLAGQIPGLYTPTTGITPLTNTFFIRGIGNSDPIFDPTVGVYIDDVYLPRAINGMSDLTDIERVEVLRGPQGTLFGANSAGGAIRYVTRTPGDTLDLRLDAGYGNYQTFNAHAYVAGPLVPGLLAASIAFAHDEHEGYTWNPSLRRRVNNQNTDGGRIKLVFTPSSTLKVTLSADGTVDHSQAAQYVATTYNATNPALSGLGAITGGTLFSPTQFSTFRNNVSYAGRYGINRSHSGGITGRVDYDLNPHLSIHSISALRGFDQDPVNYNNDGQNRLPYNSAQPRRIDISDNYIVYKQKSFTQELQLQGDWNRFDFTGGLYYLFENFRSNRIGYVTGLPASDTALPAAPFDQIGKTITRNYSAYLQANYRLTDRLTLTAGGRYISIRRAFDFQGVNYDLDGNPIDPTLYPQVRTGGAIPTLGVNVAASQVNFTNAGVLNRKTWHAFTPKAGLSYQVTPAIFLFANYSRGFDAGGFNNRALNVATALPYAPETVDTFEGGFKSDWFDSRLRINLTGFYNDYKNLQTSVSAFSPISGTYVSTRGNAPSAHTQGFELETSAQPVDNLSLAFNVTYLKTRFDDYSAPALGTIPAYNYTGKAFSGQPEWQYFASADYGIPISGVGTIKLGGSVNWQTSYFSDLLNSPQYRIGDKHFVNGFVGFTTADGRWDFTLTARNIGNAFYFSTLTPVGTPLRAGPFAGTQLVQGAQNAPRTVFFKVAYKY</sequence>
<evidence type="ECO:0000256" key="4">
    <source>
        <dbReference type="ARBA" id="ARBA00022496"/>
    </source>
</evidence>
<comment type="subcellular location">
    <subcellularLocation>
        <location evidence="1 11">Cell outer membrane</location>
        <topology evidence="1 11">Multi-pass membrane protein</topology>
    </subcellularLocation>
</comment>
<dbReference type="EMBL" id="AP018664">
    <property type="protein sequence ID" value="BBD99966.1"/>
    <property type="molecule type" value="Genomic_DNA"/>
</dbReference>
<evidence type="ECO:0000256" key="11">
    <source>
        <dbReference type="PROSITE-ProRule" id="PRU01360"/>
    </source>
</evidence>
<keyword evidence="5 11" id="KW-0812">Transmembrane</keyword>
<keyword evidence="4" id="KW-0410">Iron transport</keyword>
<evidence type="ECO:0000259" key="14">
    <source>
        <dbReference type="Pfam" id="PF00593"/>
    </source>
</evidence>
<evidence type="ECO:0000256" key="2">
    <source>
        <dbReference type="ARBA" id="ARBA00022448"/>
    </source>
</evidence>
<dbReference type="PANTHER" id="PTHR32552:SF81">
    <property type="entry name" value="TONB-DEPENDENT OUTER MEMBRANE RECEPTOR"/>
    <property type="match status" value="1"/>
</dbReference>
<keyword evidence="3 11" id="KW-1134">Transmembrane beta strand</keyword>
<evidence type="ECO:0000313" key="17">
    <source>
        <dbReference type="Proteomes" id="UP000279959"/>
    </source>
</evidence>
<evidence type="ECO:0000256" key="9">
    <source>
        <dbReference type="ARBA" id="ARBA00023136"/>
    </source>
</evidence>
<dbReference type="SUPFAM" id="SSF56935">
    <property type="entry name" value="Porins"/>
    <property type="match status" value="1"/>
</dbReference>
<dbReference type="GO" id="GO:0009279">
    <property type="term" value="C:cell outer membrane"/>
    <property type="evidence" value="ECO:0007669"/>
    <property type="project" value="UniProtKB-SubCell"/>
</dbReference>
<protein>
    <submittedName>
        <fullName evidence="16">TonB-dependent receptor</fullName>
    </submittedName>
</protein>
<evidence type="ECO:0000256" key="13">
    <source>
        <dbReference type="SAM" id="SignalP"/>
    </source>
</evidence>
<keyword evidence="7" id="KW-0406">Ion transport</keyword>
<dbReference type="Pfam" id="PF07715">
    <property type="entry name" value="Plug"/>
    <property type="match status" value="1"/>
</dbReference>
<reference evidence="16 17" key="1">
    <citation type="submission" date="2018-05" db="EMBL/GenBank/DDBJ databases">
        <title>Complete Genome Sequence of the Nonylphenol-Degrading Bacterium Sphingobium amiense DSM 16289T.</title>
        <authorList>
            <person name="Ootsuka M."/>
            <person name="Nishizawa T."/>
            <person name="Ohta H."/>
        </authorList>
    </citation>
    <scope>NUCLEOTIDE SEQUENCE [LARGE SCALE GENOMIC DNA]</scope>
    <source>
        <strain evidence="16 17">DSM 16289</strain>
    </source>
</reference>
<accession>A0A494W9F9</accession>
<dbReference type="GO" id="GO:0006826">
    <property type="term" value="P:iron ion transport"/>
    <property type="evidence" value="ECO:0007669"/>
    <property type="project" value="UniProtKB-KW"/>
</dbReference>
<dbReference type="RefSeq" id="WP_126516906.1">
    <property type="nucleotide sequence ID" value="NZ_AP018664.1"/>
</dbReference>
<keyword evidence="9 11" id="KW-0472">Membrane</keyword>
<evidence type="ECO:0000256" key="3">
    <source>
        <dbReference type="ARBA" id="ARBA00022452"/>
    </source>
</evidence>
<feature type="domain" description="TonB-dependent receptor plug" evidence="15">
    <location>
        <begin position="60"/>
        <end position="167"/>
    </location>
</feature>